<proteinExistence type="inferred from homology"/>
<dbReference type="GO" id="GO:0009279">
    <property type="term" value="C:cell outer membrane"/>
    <property type="evidence" value="ECO:0007669"/>
    <property type="project" value="UniProtKB-SubCell"/>
</dbReference>
<comment type="function">
    <text evidence="1">The Vlp and Vsp proteins are antigenically distinct proteins, only one vlp or vsp gene is transcriptionally active at any one time. Switching between these genes is a mechanism of host immune response evasion.</text>
</comment>
<dbReference type="InterPro" id="IPR001800">
    <property type="entry name" value="Lipoprotein_OspC"/>
</dbReference>
<comment type="subcellular location">
    <subcellularLocation>
        <location evidence="2">Cell outer membrane</location>
        <topology evidence="2">Lipid-anchor</topology>
    </subcellularLocation>
</comment>
<evidence type="ECO:0000256" key="8">
    <source>
        <dbReference type="ARBA" id="ARBA00023288"/>
    </source>
</evidence>
<evidence type="ECO:0000256" key="2">
    <source>
        <dbReference type="ARBA" id="ARBA00004459"/>
    </source>
</evidence>
<feature type="compositionally biased region" description="Basic and acidic residues" evidence="9">
    <location>
        <begin position="49"/>
        <end position="63"/>
    </location>
</feature>
<feature type="region of interest" description="Disordered" evidence="9">
    <location>
        <begin position="45"/>
        <end position="79"/>
    </location>
</feature>
<dbReference type="Gene3D" id="1.20.120.240">
    <property type="entry name" value="Lipoprotein, type 6"/>
    <property type="match status" value="1"/>
</dbReference>
<gene>
    <name evidence="10" type="ORF">BHY_1207</name>
</gene>
<keyword evidence="4" id="KW-0732">Signal</keyword>
<protein>
    <submittedName>
        <fullName evidence="10">Variable outer membrane protein</fullName>
    </submittedName>
</protein>
<dbReference type="RefSeq" id="WP_284473493.1">
    <property type="nucleotide sequence ID" value="NZ_CP004159.1"/>
</dbReference>
<evidence type="ECO:0000256" key="3">
    <source>
        <dbReference type="ARBA" id="ARBA00008719"/>
    </source>
</evidence>
<sequence length="79" mass="8415">VRLEVLEKTTGISDSLKGKISDAKTKTIDFSKKLKDSHAQLGVAAAQSDDAKKAIDRTNKPGDKGASSLKHSTNKLMSC</sequence>
<geneLocation type="plasmid" evidence="10">
    <name>unnamed</name>
</geneLocation>
<reference evidence="10" key="1">
    <citation type="submission" date="2013-02" db="EMBL/GenBank/DDBJ databases">
        <title>Comparative genomics of Borrelia species.</title>
        <authorList>
            <person name="Schwan T.G."/>
            <person name="Raffel S.J."/>
            <person name="Porcella S.F."/>
        </authorList>
    </citation>
    <scope>NUCLEOTIDE SEQUENCE</scope>
    <source>
        <strain evidence="10">YOR</strain>
        <plasmid evidence="10">unnamed</plasmid>
    </source>
</reference>
<dbReference type="SUPFAM" id="SSF63515">
    <property type="entry name" value="Outer surface protein C (OspC)"/>
    <property type="match status" value="1"/>
</dbReference>
<evidence type="ECO:0000256" key="5">
    <source>
        <dbReference type="ARBA" id="ARBA00023136"/>
    </source>
</evidence>
<accession>W5SBR9</accession>
<keyword evidence="7" id="KW-0998">Cell outer membrane</keyword>
<dbReference type="InterPro" id="IPR036437">
    <property type="entry name" value="OspC-like_sf"/>
</dbReference>
<evidence type="ECO:0000256" key="7">
    <source>
        <dbReference type="ARBA" id="ARBA00023237"/>
    </source>
</evidence>
<dbReference type="EMBL" id="CP004159">
    <property type="protein sequence ID" value="AHH04158.1"/>
    <property type="molecule type" value="Genomic_DNA"/>
</dbReference>
<evidence type="ECO:0000256" key="6">
    <source>
        <dbReference type="ARBA" id="ARBA00023139"/>
    </source>
</evidence>
<keyword evidence="5" id="KW-0472">Membrane</keyword>
<dbReference type="Pfam" id="PF01441">
    <property type="entry name" value="Lipoprotein_6"/>
    <property type="match status" value="1"/>
</dbReference>
<evidence type="ECO:0000313" key="10">
    <source>
        <dbReference type="EMBL" id="AHH04158.1"/>
    </source>
</evidence>
<keyword evidence="6" id="KW-0564">Palmitate</keyword>
<organism evidence="10">
    <name type="scientific">Borrelia nietonii YOR</name>
    <dbReference type="NCBI Taxonomy" id="1293576"/>
    <lineage>
        <taxon>Bacteria</taxon>
        <taxon>Pseudomonadati</taxon>
        <taxon>Spirochaetota</taxon>
        <taxon>Spirochaetia</taxon>
        <taxon>Spirochaetales</taxon>
        <taxon>Borreliaceae</taxon>
        <taxon>Borrelia</taxon>
        <taxon>Borrelia nietonii</taxon>
    </lineage>
</organism>
<dbReference type="HOGENOM" id="CLU_2611448_0_0_12"/>
<dbReference type="AlphaFoldDB" id="W5SBR9"/>
<evidence type="ECO:0000256" key="9">
    <source>
        <dbReference type="SAM" id="MobiDB-lite"/>
    </source>
</evidence>
<evidence type="ECO:0000256" key="1">
    <source>
        <dbReference type="ARBA" id="ARBA00003932"/>
    </source>
</evidence>
<keyword evidence="10" id="KW-0614">Plasmid</keyword>
<keyword evidence="8" id="KW-0449">Lipoprotein</keyword>
<evidence type="ECO:0000256" key="4">
    <source>
        <dbReference type="ARBA" id="ARBA00022729"/>
    </source>
</evidence>
<feature type="non-terminal residue" evidence="10">
    <location>
        <position position="1"/>
    </location>
</feature>
<feature type="compositionally biased region" description="Polar residues" evidence="9">
    <location>
        <begin position="69"/>
        <end position="79"/>
    </location>
</feature>
<name>W5SBR9_9SPIR</name>
<comment type="similarity">
    <text evidence="3">Belongs to the variable small protein (Vsp) family.</text>
</comment>